<keyword evidence="5 9" id="KW-0812">Transmembrane</keyword>
<keyword evidence="6 9" id="KW-1133">Transmembrane helix</keyword>
<evidence type="ECO:0000256" key="8">
    <source>
        <dbReference type="SAM" id="MobiDB-lite"/>
    </source>
</evidence>
<evidence type="ECO:0000256" key="3">
    <source>
        <dbReference type="ARBA" id="ARBA00022448"/>
    </source>
</evidence>
<accession>A0A7R8WKR6</accession>
<feature type="transmembrane region" description="Helical" evidence="9">
    <location>
        <begin position="422"/>
        <end position="449"/>
    </location>
</feature>
<dbReference type="GO" id="GO:0005886">
    <property type="term" value="C:plasma membrane"/>
    <property type="evidence" value="ECO:0007669"/>
    <property type="project" value="UniProtKB-SubCell"/>
</dbReference>
<protein>
    <submittedName>
        <fullName evidence="10">Uncharacterized protein</fullName>
    </submittedName>
</protein>
<keyword evidence="3" id="KW-0813">Transport</keyword>
<feature type="transmembrane region" description="Helical" evidence="9">
    <location>
        <begin position="390"/>
        <end position="416"/>
    </location>
</feature>
<dbReference type="InterPro" id="IPR047817">
    <property type="entry name" value="ABC2_TM_bact-type"/>
</dbReference>
<feature type="non-terminal residue" evidence="10">
    <location>
        <position position="1"/>
    </location>
</feature>
<feature type="transmembrane region" description="Helical" evidence="9">
    <location>
        <begin position="345"/>
        <end position="369"/>
    </location>
</feature>
<gene>
    <name evidence="10" type="ORF">CTOB1V02_LOCUS8299</name>
</gene>
<comment type="similarity">
    <text evidence="2">Belongs to the ABC-2 integral membrane protein family.</text>
</comment>
<organism evidence="10">
    <name type="scientific">Cyprideis torosa</name>
    <dbReference type="NCBI Taxonomy" id="163714"/>
    <lineage>
        <taxon>Eukaryota</taxon>
        <taxon>Metazoa</taxon>
        <taxon>Ecdysozoa</taxon>
        <taxon>Arthropoda</taxon>
        <taxon>Crustacea</taxon>
        <taxon>Oligostraca</taxon>
        <taxon>Ostracoda</taxon>
        <taxon>Podocopa</taxon>
        <taxon>Podocopida</taxon>
        <taxon>Cytherocopina</taxon>
        <taxon>Cytheroidea</taxon>
        <taxon>Cytherideidae</taxon>
        <taxon>Cyprideis</taxon>
    </lineage>
</organism>
<evidence type="ECO:0000256" key="6">
    <source>
        <dbReference type="ARBA" id="ARBA00022989"/>
    </source>
</evidence>
<reference evidence="10" key="1">
    <citation type="submission" date="2020-11" db="EMBL/GenBank/DDBJ databases">
        <authorList>
            <person name="Tran Van P."/>
        </authorList>
    </citation>
    <scope>NUCLEOTIDE SEQUENCE</scope>
</reference>
<feature type="compositionally biased region" description="Low complexity" evidence="8">
    <location>
        <begin position="1"/>
        <end position="13"/>
    </location>
</feature>
<evidence type="ECO:0000256" key="1">
    <source>
        <dbReference type="ARBA" id="ARBA00004651"/>
    </source>
</evidence>
<proteinExistence type="inferred from homology"/>
<evidence type="ECO:0000313" key="10">
    <source>
        <dbReference type="EMBL" id="CAD7230441.1"/>
    </source>
</evidence>
<evidence type="ECO:0000256" key="2">
    <source>
        <dbReference type="ARBA" id="ARBA00007783"/>
    </source>
</evidence>
<dbReference type="AlphaFoldDB" id="A0A7R8WKR6"/>
<dbReference type="EMBL" id="OB662694">
    <property type="protein sequence ID" value="CAD7230441.1"/>
    <property type="molecule type" value="Genomic_DNA"/>
</dbReference>
<dbReference type="InterPro" id="IPR013525">
    <property type="entry name" value="ABC2_TM"/>
</dbReference>
<name>A0A7R8WKR6_9CRUS</name>
<dbReference type="PANTHER" id="PTHR30294">
    <property type="entry name" value="MEMBRANE COMPONENT OF ABC TRANSPORTER YHHJ-RELATED"/>
    <property type="match status" value="1"/>
</dbReference>
<dbReference type="PROSITE" id="PS51012">
    <property type="entry name" value="ABC_TM2"/>
    <property type="match status" value="1"/>
</dbReference>
<dbReference type="PANTHER" id="PTHR30294:SF38">
    <property type="entry name" value="TRANSPORT PERMEASE PROTEIN"/>
    <property type="match status" value="1"/>
</dbReference>
<evidence type="ECO:0000256" key="7">
    <source>
        <dbReference type="ARBA" id="ARBA00023136"/>
    </source>
</evidence>
<dbReference type="OrthoDB" id="10255969at2759"/>
<dbReference type="GO" id="GO:0140359">
    <property type="term" value="F:ABC-type transporter activity"/>
    <property type="evidence" value="ECO:0007669"/>
    <property type="project" value="InterPro"/>
</dbReference>
<keyword evidence="7 9" id="KW-0472">Membrane</keyword>
<sequence>YAKLAGSSASLSSVNREREGNEPSQHPNGRSLSARNKGKSGSKMFGGVPAMSVISTSSKYPLATSYNNLSTDNPLATSYNNLATDNHAYVPEEGHQNFAMSTTSLSSINHGDEIVPPVRSIRRGTPRKPLSKGKEAYYRIRRQLVPTRNVLHATLVKNFLTMFRNLMALIFEIILPPIQISLFCMAMSGHPRDVPVGIINHEAVNDTFTCGVNDDFSCMFLNRLDKEMIKQVHYKSLDEAERDVLDGKSWGTIEIPKLFTQSTIDRFLSVTEADNATIDGSTIEVRLDMASQPVSLTLQDNIYRSFQLFLKDVMDIYELDHRLADLPIQVGKPYFGHNEISFAEYVAPGTLVVIFYFMAVGLTALGFVLEKRQGLIERAYVAGVTGMEILLAYLVTHLYVLILQVAMTLVFLLVVFEIPNQGSLFLLIVISLIQGLSGMTFGLVISALCDDETTTITVVLGTFLPCMMLCGMLWPTEAMLVPLNYISQVLPQTYATIGLRDLMSRGFGLERLSVVLALVVPSIYAILQGLLAGIIIWARGTGF</sequence>
<comment type="subcellular location">
    <subcellularLocation>
        <location evidence="1">Cell membrane</location>
        <topology evidence="1">Multi-pass membrane protein</topology>
    </subcellularLocation>
</comment>
<keyword evidence="4" id="KW-1003">Cell membrane</keyword>
<evidence type="ECO:0000256" key="5">
    <source>
        <dbReference type="ARBA" id="ARBA00022692"/>
    </source>
</evidence>
<evidence type="ECO:0000256" key="9">
    <source>
        <dbReference type="SAM" id="Phobius"/>
    </source>
</evidence>
<dbReference type="Pfam" id="PF12698">
    <property type="entry name" value="ABC2_membrane_3"/>
    <property type="match status" value="1"/>
</dbReference>
<feature type="region of interest" description="Disordered" evidence="8">
    <location>
        <begin position="1"/>
        <end position="44"/>
    </location>
</feature>
<feature type="transmembrane region" description="Helical" evidence="9">
    <location>
        <begin position="456"/>
        <end position="474"/>
    </location>
</feature>
<dbReference type="InterPro" id="IPR051449">
    <property type="entry name" value="ABC-2_transporter_component"/>
</dbReference>
<evidence type="ECO:0000256" key="4">
    <source>
        <dbReference type="ARBA" id="ARBA00022475"/>
    </source>
</evidence>
<feature type="compositionally biased region" description="Polar residues" evidence="8">
    <location>
        <begin position="22"/>
        <end position="34"/>
    </location>
</feature>
<feature type="transmembrane region" description="Helical" evidence="9">
    <location>
        <begin position="512"/>
        <end position="538"/>
    </location>
</feature>